<reference evidence="8 9" key="1">
    <citation type="journal article" date="2018" name="Sci. Adv.">
        <title>Multi-heme cytochromes provide a pathway for survival in energy-limited environments.</title>
        <authorList>
            <person name="Deng X."/>
            <person name="Dohmae N."/>
            <person name="Nealson K.H."/>
            <person name="Hashimoto K."/>
            <person name="Okamoto A."/>
        </authorList>
    </citation>
    <scope>NUCLEOTIDE SEQUENCE [LARGE SCALE GENOMIC DNA]</scope>
    <source>
        <strain evidence="8 9">IS5</strain>
    </source>
</reference>
<dbReference type="CDD" id="cd07914">
    <property type="entry name" value="IGPD"/>
    <property type="match status" value="1"/>
</dbReference>
<evidence type="ECO:0000256" key="3">
    <source>
        <dbReference type="ARBA" id="ARBA00022605"/>
    </source>
</evidence>
<dbReference type="InterPro" id="IPR020565">
    <property type="entry name" value="ImidazoleglycerP_deHydtase_CS"/>
</dbReference>
<accession>A0A2Z6AYX0</accession>
<dbReference type="UniPathway" id="UPA00031">
    <property type="reaction ID" value="UER00011"/>
</dbReference>
<dbReference type="NCBIfam" id="NF002111">
    <property type="entry name" value="PRK00951.2-1"/>
    <property type="match status" value="1"/>
</dbReference>
<comment type="similarity">
    <text evidence="6 7">Belongs to the imidazoleglycerol-phosphate dehydratase family.</text>
</comment>
<keyword evidence="3 6" id="KW-0028">Amino-acid biosynthesis</keyword>
<dbReference type="GO" id="GO:0005737">
    <property type="term" value="C:cytoplasm"/>
    <property type="evidence" value="ECO:0007669"/>
    <property type="project" value="UniProtKB-SubCell"/>
</dbReference>
<dbReference type="InterPro" id="IPR020568">
    <property type="entry name" value="Ribosomal_Su5_D2-typ_SF"/>
</dbReference>
<dbReference type="HAMAP" id="MF_00076">
    <property type="entry name" value="HisB"/>
    <property type="match status" value="1"/>
</dbReference>
<dbReference type="GO" id="GO:0004424">
    <property type="term" value="F:imidazoleglycerol-phosphate dehydratase activity"/>
    <property type="evidence" value="ECO:0007669"/>
    <property type="project" value="UniProtKB-UniRule"/>
</dbReference>
<dbReference type="EC" id="4.2.1.19" evidence="6 7"/>
<comment type="pathway">
    <text evidence="1 6 7">Amino-acid biosynthesis; L-histidine biosynthesis; L-histidine from 5-phospho-alpha-D-ribose 1-diphosphate: step 6/9.</text>
</comment>
<dbReference type="Pfam" id="PF00475">
    <property type="entry name" value="IGPD"/>
    <property type="match status" value="1"/>
</dbReference>
<comment type="subcellular location">
    <subcellularLocation>
        <location evidence="6 7">Cytoplasm</location>
    </subcellularLocation>
</comment>
<dbReference type="InterPro" id="IPR038494">
    <property type="entry name" value="IGPD_sf"/>
</dbReference>
<dbReference type="OrthoDB" id="9790411at2"/>
<evidence type="ECO:0000256" key="5">
    <source>
        <dbReference type="ARBA" id="ARBA00023239"/>
    </source>
</evidence>
<dbReference type="Gene3D" id="3.30.230.40">
    <property type="entry name" value="Imidazole glycerol phosphate dehydratase, domain 1"/>
    <property type="match status" value="2"/>
</dbReference>
<keyword evidence="9" id="KW-1185">Reference proteome</keyword>
<evidence type="ECO:0000256" key="6">
    <source>
        <dbReference type="HAMAP-Rule" id="MF_00076"/>
    </source>
</evidence>
<evidence type="ECO:0000313" key="9">
    <source>
        <dbReference type="Proteomes" id="UP000269883"/>
    </source>
</evidence>
<keyword evidence="4 6" id="KW-0368">Histidine biosynthesis</keyword>
<dbReference type="KEGG" id="dfl:DFE_1630"/>
<keyword evidence="5 6" id="KW-0456">Lyase</keyword>
<dbReference type="SUPFAM" id="SSF54211">
    <property type="entry name" value="Ribosomal protein S5 domain 2-like"/>
    <property type="match status" value="2"/>
</dbReference>
<comment type="catalytic activity">
    <reaction evidence="6 7">
        <text>D-erythro-1-(imidazol-4-yl)glycerol 3-phosphate = 3-(imidazol-4-yl)-2-oxopropyl phosphate + H2O</text>
        <dbReference type="Rhea" id="RHEA:11040"/>
        <dbReference type="ChEBI" id="CHEBI:15377"/>
        <dbReference type="ChEBI" id="CHEBI:57766"/>
        <dbReference type="ChEBI" id="CHEBI:58278"/>
        <dbReference type="EC" id="4.2.1.19"/>
    </reaction>
</comment>
<evidence type="ECO:0000256" key="1">
    <source>
        <dbReference type="ARBA" id="ARBA00005047"/>
    </source>
</evidence>
<dbReference type="EMBL" id="AP017378">
    <property type="protein sequence ID" value="BBD08356.1"/>
    <property type="molecule type" value="Genomic_DNA"/>
</dbReference>
<dbReference type="AlphaFoldDB" id="A0A2Z6AYX0"/>
<dbReference type="PANTHER" id="PTHR23133:SF2">
    <property type="entry name" value="IMIDAZOLEGLYCEROL-PHOSPHATE DEHYDRATASE"/>
    <property type="match status" value="1"/>
</dbReference>
<dbReference type="FunFam" id="3.30.230.40:FF:000003">
    <property type="entry name" value="Imidazoleglycerol-phosphate dehydratase HisB"/>
    <property type="match status" value="1"/>
</dbReference>
<dbReference type="GO" id="GO:0000105">
    <property type="term" value="P:L-histidine biosynthetic process"/>
    <property type="evidence" value="ECO:0007669"/>
    <property type="project" value="UniProtKB-UniRule"/>
</dbReference>
<proteinExistence type="inferred from homology"/>
<keyword evidence="6" id="KW-0963">Cytoplasm</keyword>
<evidence type="ECO:0000313" key="8">
    <source>
        <dbReference type="EMBL" id="BBD08356.1"/>
    </source>
</evidence>
<gene>
    <name evidence="6 8" type="primary">hisB</name>
    <name evidence="8" type="ORF">DFE_1630</name>
</gene>
<protein>
    <recommendedName>
        <fullName evidence="2 6">Imidazoleglycerol-phosphate dehydratase</fullName>
        <shortName evidence="6">IGPD</shortName>
        <ecNumber evidence="6 7">4.2.1.19</ecNumber>
    </recommendedName>
</protein>
<sequence length="195" mass="21152">MNTRNARYERATKETDITVELNLDGSGKTEIATGMGFADHMLTLMAFWAGMDLKLTCKGDIEIDAHHSLEDIGLSLGHAMAEALGDKAGIGRVGNAKVPMDEALTEVCIDISGRPYLVYEDGPVPALIAGEEKDVWREFFKSVAQRAGMNLHVNFLYGRNGHHLLESAFKGFGLALRQAMALGREGVLSTKGSLD</sequence>
<dbReference type="PANTHER" id="PTHR23133">
    <property type="entry name" value="IMIDAZOLEGLYCEROL-PHOSPHATE DEHYDRATASE HIS7"/>
    <property type="match status" value="1"/>
</dbReference>
<organism evidence="8 9">
    <name type="scientific">Desulfovibrio ferrophilus</name>
    <dbReference type="NCBI Taxonomy" id="241368"/>
    <lineage>
        <taxon>Bacteria</taxon>
        <taxon>Pseudomonadati</taxon>
        <taxon>Thermodesulfobacteriota</taxon>
        <taxon>Desulfovibrionia</taxon>
        <taxon>Desulfovibrionales</taxon>
        <taxon>Desulfovibrionaceae</taxon>
        <taxon>Desulfovibrio</taxon>
    </lineage>
</organism>
<name>A0A2Z6AYX0_9BACT</name>
<dbReference type="FunFam" id="3.30.230.40:FF:000001">
    <property type="entry name" value="Imidazoleglycerol-phosphate dehydratase HisB"/>
    <property type="match status" value="1"/>
</dbReference>
<dbReference type="RefSeq" id="WP_126378386.1">
    <property type="nucleotide sequence ID" value="NZ_AP017378.1"/>
</dbReference>
<dbReference type="InterPro" id="IPR000807">
    <property type="entry name" value="ImidazoleglycerolP_deHydtase"/>
</dbReference>
<dbReference type="PROSITE" id="PS00955">
    <property type="entry name" value="IGP_DEHYDRATASE_2"/>
    <property type="match status" value="1"/>
</dbReference>
<dbReference type="Proteomes" id="UP000269883">
    <property type="component" value="Chromosome"/>
</dbReference>
<dbReference type="NCBIfam" id="NF002114">
    <property type="entry name" value="PRK00951.2-4"/>
    <property type="match status" value="1"/>
</dbReference>
<evidence type="ECO:0000256" key="4">
    <source>
        <dbReference type="ARBA" id="ARBA00023102"/>
    </source>
</evidence>
<dbReference type="PROSITE" id="PS00954">
    <property type="entry name" value="IGP_DEHYDRATASE_1"/>
    <property type="match status" value="1"/>
</dbReference>
<evidence type="ECO:0000256" key="7">
    <source>
        <dbReference type="RuleBase" id="RU000599"/>
    </source>
</evidence>
<evidence type="ECO:0000256" key="2">
    <source>
        <dbReference type="ARBA" id="ARBA00016664"/>
    </source>
</evidence>